<evidence type="ECO:0000313" key="2">
    <source>
        <dbReference type="Proteomes" id="UP001314170"/>
    </source>
</evidence>
<dbReference type="PANTHER" id="PTHR34051:SF2">
    <property type="entry name" value="PROTEIN LPA3"/>
    <property type="match status" value="1"/>
</dbReference>
<sequence length="164" mass="18241">MSRRPLPQRFNPTKIVGEEKEVFTCPPPSPPAPRSSFMPNVASVSSREPCISTHTTISAKLTYAILVSYLLKIKKLLFSLAPSNPQAPYTPHPQLPPSSSRLPCAAAPAQAQATQRLARARAAEKIWKFMPVFHIHIREYSKMVAVALYIKNYNGALFRQYPGP</sequence>
<reference evidence="1 2" key="1">
    <citation type="submission" date="2024-01" db="EMBL/GenBank/DDBJ databases">
        <authorList>
            <person name="Waweru B."/>
        </authorList>
    </citation>
    <scope>NUCLEOTIDE SEQUENCE [LARGE SCALE GENOMIC DNA]</scope>
</reference>
<keyword evidence="2" id="KW-1185">Reference proteome</keyword>
<dbReference type="InterPro" id="IPR044687">
    <property type="entry name" value="LPA3"/>
</dbReference>
<organism evidence="1 2">
    <name type="scientific">Dovyalis caffra</name>
    <dbReference type="NCBI Taxonomy" id="77055"/>
    <lineage>
        <taxon>Eukaryota</taxon>
        <taxon>Viridiplantae</taxon>
        <taxon>Streptophyta</taxon>
        <taxon>Embryophyta</taxon>
        <taxon>Tracheophyta</taxon>
        <taxon>Spermatophyta</taxon>
        <taxon>Magnoliopsida</taxon>
        <taxon>eudicotyledons</taxon>
        <taxon>Gunneridae</taxon>
        <taxon>Pentapetalae</taxon>
        <taxon>rosids</taxon>
        <taxon>fabids</taxon>
        <taxon>Malpighiales</taxon>
        <taxon>Salicaceae</taxon>
        <taxon>Flacourtieae</taxon>
        <taxon>Dovyalis</taxon>
    </lineage>
</organism>
<protein>
    <submittedName>
        <fullName evidence="1">Uncharacterized protein</fullName>
    </submittedName>
</protein>
<dbReference type="Proteomes" id="UP001314170">
    <property type="component" value="Unassembled WGS sequence"/>
</dbReference>
<accession>A0AAV1S3W5</accession>
<comment type="caution">
    <text evidence="1">The sequence shown here is derived from an EMBL/GenBank/DDBJ whole genome shotgun (WGS) entry which is preliminary data.</text>
</comment>
<evidence type="ECO:0000313" key="1">
    <source>
        <dbReference type="EMBL" id="CAK7346121.1"/>
    </source>
</evidence>
<gene>
    <name evidence="1" type="ORF">DCAF_LOCUS18791</name>
</gene>
<dbReference type="PANTHER" id="PTHR34051">
    <property type="entry name" value="PROTEIN LOW PSII ACCUMULATION 3, CHLOROPLASTIC"/>
    <property type="match status" value="1"/>
</dbReference>
<dbReference type="AlphaFoldDB" id="A0AAV1S3W5"/>
<proteinExistence type="predicted"/>
<dbReference type="EMBL" id="CAWUPB010001173">
    <property type="protein sequence ID" value="CAK7346121.1"/>
    <property type="molecule type" value="Genomic_DNA"/>
</dbReference>
<name>A0AAV1S3W5_9ROSI</name>